<dbReference type="AlphaFoldDB" id="A0A928Z4W3"/>
<evidence type="ECO:0000313" key="3">
    <source>
        <dbReference type="Proteomes" id="UP000625316"/>
    </source>
</evidence>
<feature type="transmembrane region" description="Helical" evidence="1">
    <location>
        <begin position="40"/>
        <end position="59"/>
    </location>
</feature>
<comment type="caution">
    <text evidence="2">The sequence shown here is derived from an EMBL/GenBank/DDBJ whole genome shotgun (WGS) entry which is preliminary data.</text>
</comment>
<feature type="transmembrane region" description="Helical" evidence="1">
    <location>
        <begin position="6"/>
        <end position="28"/>
    </location>
</feature>
<protein>
    <submittedName>
        <fullName evidence="2">Uncharacterized protein</fullName>
    </submittedName>
</protein>
<accession>A0A928Z4W3</accession>
<evidence type="ECO:0000256" key="1">
    <source>
        <dbReference type="SAM" id="Phobius"/>
    </source>
</evidence>
<evidence type="ECO:0000313" key="2">
    <source>
        <dbReference type="EMBL" id="MBE9030620.1"/>
    </source>
</evidence>
<reference evidence="2" key="1">
    <citation type="submission" date="2020-10" db="EMBL/GenBank/DDBJ databases">
        <authorList>
            <person name="Castelo-Branco R."/>
            <person name="Eusebio N."/>
            <person name="Adriana R."/>
            <person name="Vieira A."/>
            <person name="Brugerolle De Fraissinette N."/>
            <person name="Rezende De Castro R."/>
            <person name="Schneider M.P."/>
            <person name="Vasconcelos V."/>
            <person name="Leao P.N."/>
        </authorList>
    </citation>
    <scope>NUCLEOTIDE SEQUENCE</scope>
    <source>
        <strain evidence="2">LEGE 11480</strain>
    </source>
</reference>
<keyword evidence="1" id="KW-0812">Transmembrane</keyword>
<name>A0A928Z4W3_9CYAN</name>
<proteinExistence type="predicted"/>
<dbReference type="EMBL" id="JADEXQ010000040">
    <property type="protein sequence ID" value="MBE9030620.1"/>
    <property type="molecule type" value="Genomic_DNA"/>
</dbReference>
<organism evidence="2 3">
    <name type="scientific">Romeriopsis navalis LEGE 11480</name>
    <dbReference type="NCBI Taxonomy" id="2777977"/>
    <lineage>
        <taxon>Bacteria</taxon>
        <taxon>Bacillati</taxon>
        <taxon>Cyanobacteriota</taxon>
        <taxon>Cyanophyceae</taxon>
        <taxon>Leptolyngbyales</taxon>
        <taxon>Leptolyngbyaceae</taxon>
        <taxon>Romeriopsis</taxon>
        <taxon>Romeriopsis navalis</taxon>
    </lineage>
</organism>
<dbReference type="Proteomes" id="UP000625316">
    <property type="component" value="Unassembled WGS sequence"/>
</dbReference>
<feature type="transmembrane region" description="Helical" evidence="1">
    <location>
        <begin position="100"/>
        <end position="119"/>
    </location>
</feature>
<feature type="transmembrane region" description="Helical" evidence="1">
    <location>
        <begin position="65"/>
        <end position="88"/>
    </location>
</feature>
<dbReference type="RefSeq" id="WP_264325450.1">
    <property type="nucleotide sequence ID" value="NZ_JADEXQ010000040.1"/>
</dbReference>
<keyword evidence="1" id="KW-1133">Transmembrane helix</keyword>
<keyword evidence="3" id="KW-1185">Reference proteome</keyword>
<sequence length="229" mass="26065">MFSEYFPIVMVSGIWLAIVVGIASLIGCLSKWLKLQWLKYLGLVLVALCVVAIVAIVVFGEIEHLFAALYLTVIFSVPLLMISLVAGLLWRQGQQRRLGWLKYSGLSLFPLLLVALVAFTGELAKEVRQTVEIPGYRVEFFEAGGIDIEYFRYFYVYRPDGQRAEFVIDNDTDRCLYLKVQPQDKRIYFQCFGESLADASFVDTDKQTVYSGWRKQEEAIADLEFKAPG</sequence>
<keyword evidence="1" id="KW-0472">Membrane</keyword>
<gene>
    <name evidence="2" type="ORF">IQ266_12850</name>
</gene>